<dbReference type="GO" id="GO:0003677">
    <property type="term" value="F:DNA binding"/>
    <property type="evidence" value="ECO:0007669"/>
    <property type="project" value="UniProtKB-KW"/>
</dbReference>
<dbReference type="InterPro" id="IPR036879">
    <property type="entry name" value="TF_MADSbox_sf"/>
</dbReference>
<protein>
    <recommendedName>
        <fullName evidence="7">MADS-box domain-containing protein</fullName>
    </recommendedName>
</protein>
<feature type="compositionally biased region" description="Acidic residues" evidence="6">
    <location>
        <begin position="91"/>
        <end position="113"/>
    </location>
</feature>
<dbReference type="AlphaFoldDB" id="A0AA41S990"/>
<evidence type="ECO:0000256" key="2">
    <source>
        <dbReference type="ARBA" id="ARBA00023015"/>
    </source>
</evidence>
<organism evidence="8 9">
    <name type="scientific">Papaver nudicaule</name>
    <name type="common">Iceland poppy</name>
    <dbReference type="NCBI Taxonomy" id="74823"/>
    <lineage>
        <taxon>Eukaryota</taxon>
        <taxon>Viridiplantae</taxon>
        <taxon>Streptophyta</taxon>
        <taxon>Embryophyta</taxon>
        <taxon>Tracheophyta</taxon>
        <taxon>Spermatophyta</taxon>
        <taxon>Magnoliopsida</taxon>
        <taxon>Ranunculales</taxon>
        <taxon>Papaveraceae</taxon>
        <taxon>Papaveroideae</taxon>
        <taxon>Papaver</taxon>
    </lineage>
</organism>
<evidence type="ECO:0000256" key="4">
    <source>
        <dbReference type="ARBA" id="ARBA00023163"/>
    </source>
</evidence>
<gene>
    <name evidence="8" type="ORF">MKW94_013483</name>
</gene>
<dbReference type="GO" id="GO:0046983">
    <property type="term" value="F:protein dimerization activity"/>
    <property type="evidence" value="ECO:0007669"/>
    <property type="project" value="InterPro"/>
</dbReference>
<evidence type="ECO:0000256" key="3">
    <source>
        <dbReference type="ARBA" id="ARBA00023125"/>
    </source>
</evidence>
<dbReference type="PROSITE" id="PS50066">
    <property type="entry name" value="MADS_BOX_2"/>
    <property type="match status" value="1"/>
</dbReference>
<feature type="region of interest" description="Disordered" evidence="6">
    <location>
        <begin position="85"/>
        <end position="117"/>
    </location>
</feature>
<accession>A0AA41S990</accession>
<dbReference type="GO" id="GO:0005634">
    <property type="term" value="C:nucleus"/>
    <property type="evidence" value="ECO:0007669"/>
    <property type="project" value="UniProtKB-SubCell"/>
</dbReference>
<keyword evidence="3" id="KW-0238">DNA-binding</keyword>
<dbReference type="InterPro" id="IPR002100">
    <property type="entry name" value="TF_MADSbox"/>
</dbReference>
<evidence type="ECO:0000313" key="8">
    <source>
        <dbReference type="EMBL" id="MCL7035244.1"/>
    </source>
</evidence>
<proteinExistence type="predicted"/>
<evidence type="ECO:0000256" key="6">
    <source>
        <dbReference type="SAM" id="MobiDB-lite"/>
    </source>
</evidence>
<sequence length="164" mass="18678">MDPRNNEIKMIENPVERQRVFERLSRELVEEAAALTRETGATLDFVGFTPEGKTFNFGCSSEGAYFNRPISEEKVNRMLAANQQVIRVPMEESESESEDDDDEEEEEQEEEMTDGFWWDKLDVEKIDTIEKAQAVKAALLEVKKKVGERKQELAAGAATSGRQQ</sequence>
<feature type="domain" description="MADS-box" evidence="7">
    <location>
        <begin position="1"/>
        <end position="61"/>
    </location>
</feature>
<dbReference type="Proteomes" id="UP001177140">
    <property type="component" value="Unassembled WGS sequence"/>
</dbReference>
<comment type="caution">
    <text evidence="8">The sequence shown here is derived from an EMBL/GenBank/DDBJ whole genome shotgun (WGS) entry which is preliminary data.</text>
</comment>
<comment type="subcellular location">
    <subcellularLocation>
        <location evidence="1">Nucleus</location>
    </subcellularLocation>
</comment>
<keyword evidence="5" id="KW-0539">Nucleus</keyword>
<evidence type="ECO:0000256" key="5">
    <source>
        <dbReference type="ARBA" id="ARBA00023242"/>
    </source>
</evidence>
<dbReference type="EMBL" id="JAJJMA010154843">
    <property type="protein sequence ID" value="MCL7035244.1"/>
    <property type="molecule type" value="Genomic_DNA"/>
</dbReference>
<dbReference type="SUPFAM" id="SSF55455">
    <property type="entry name" value="SRF-like"/>
    <property type="match status" value="1"/>
</dbReference>
<keyword evidence="2" id="KW-0805">Transcription regulation</keyword>
<evidence type="ECO:0000313" key="9">
    <source>
        <dbReference type="Proteomes" id="UP001177140"/>
    </source>
</evidence>
<keyword evidence="4" id="KW-0804">Transcription</keyword>
<name>A0AA41S990_PAPNU</name>
<evidence type="ECO:0000256" key="1">
    <source>
        <dbReference type="ARBA" id="ARBA00004123"/>
    </source>
</evidence>
<keyword evidence="9" id="KW-1185">Reference proteome</keyword>
<reference evidence="8" key="1">
    <citation type="submission" date="2022-03" db="EMBL/GenBank/DDBJ databases">
        <title>A functionally conserved STORR gene fusion in Papaver species that diverged 16.8 million years ago.</title>
        <authorList>
            <person name="Catania T."/>
        </authorList>
    </citation>
    <scope>NUCLEOTIDE SEQUENCE</scope>
    <source>
        <strain evidence="8">S-191538</strain>
    </source>
</reference>
<evidence type="ECO:0000259" key="7">
    <source>
        <dbReference type="PROSITE" id="PS50066"/>
    </source>
</evidence>